<dbReference type="InterPro" id="IPR000909">
    <property type="entry name" value="PLipase_C_PInositol-sp_X_dom"/>
</dbReference>
<accession>A0A8T2MP39</accession>
<protein>
    <recommendedName>
        <fullName evidence="2">Phosphatidylinositol-specific phospholipase C X domain-containing protein</fullName>
    </recommendedName>
</protein>
<dbReference type="EMBL" id="JAFBMS010000900">
    <property type="protein sequence ID" value="KAG9329805.1"/>
    <property type="molecule type" value="Genomic_DNA"/>
</dbReference>
<keyword evidence="4" id="KW-1185">Reference proteome</keyword>
<evidence type="ECO:0000313" key="3">
    <source>
        <dbReference type="EMBL" id="KAG9329805.1"/>
    </source>
</evidence>
<dbReference type="GO" id="GO:0008081">
    <property type="term" value="F:phosphoric diester hydrolase activity"/>
    <property type="evidence" value="ECO:0007669"/>
    <property type="project" value="InterPro"/>
</dbReference>
<dbReference type="GO" id="GO:0006629">
    <property type="term" value="P:lipid metabolic process"/>
    <property type="evidence" value="ECO:0007669"/>
    <property type="project" value="InterPro"/>
</dbReference>
<dbReference type="PANTHER" id="PTHR13593">
    <property type="match status" value="1"/>
</dbReference>
<dbReference type="CDD" id="cd08616">
    <property type="entry name" value="PI-PLCXD1c"/>
    <property type="match status" value="1"/>
</dbReference>
<dbReference type="InterPro" id="IPR051057">
    <property type="entry name" value="PI-PLC_domain"/>
</dbReference>
<dbReference type="PROSITE" id="PS50007">
    <property type="entry name" value="PIPLC_X_DOMAIN"/>
    <property type="match status" value="1"/>
</dbReference>
<gene>
    <name evidence="3" type="ORF">JZ751_028964</name>
</gene>
<dbReference type="PANTHER" id="PTHR13593:SF32">
    <property type="entry name" value="PI-PLC X DOMAIN-CONTAINING PROTEIN 2"/>
    <property type="match status" value="1"/>
</dbReference>
<dbReference type="AlphaFoldDB" id="A0A8T2MP39"/>
<dbReference type="SUPFAM" id="SSF51695">
    <property type="entry name" value="PLC-like phosphodiesterases"/>
    <property type="match status" value="1"/>
</dbReference>
<feature type="domain" description="Phosphatidylinositol-specific phospholipase C X" evidence="2">
    <location>
        <begin position="23"/>
        <end position="193"/>
    </location>
</feature>
<dbReference type="OrthoDB" id="1046782at2759"/>
<feature type="compositionally biased region" description="Pro residues" evidence="1">
    <location>
        <begin position="495"/>
        <end position="504"/>
    </location>
</feature>
<proteinExistence type="predicted"/>
<evidence type="ECO:0000313" key="4">
    <source>
        <dbReference type="Proteomes" id="UP000824540"/>
    </source>
</evidence>
<name>A0A8T2MP39_9TELE</name>
<evidence type="ECO:0000256" key="1">
    <source>
        <dbReference type="SAM" id="MobiDB-lite"/>
    </source>
</evidence>
<sequence>MRVGVEGGSGASNADWMGALNPALTSMPLKHLAVPGSHDSFTFWVDVTAPVGPDQMAFVRHLATMFRQLAKKMMKKWSMTQNLTFREQLDGGIRYFDLRVSSKPGEPGLEIYFIHGLFGHRVRDGMADINRFLDAHPREVVFLDFNHHYAMGPDHHRYLISALQEVFGSKLCPPHVVEDITLNYLDRAELRGRGGVVVGVGLERGSKVLAFYHHPSAQDCPFLWPGSRIPAPWANTTNADKLTQFLETTLGERAQHGAFHVSQAILTPRAHGWNPHSRTLRWSALNPHGRTLRRSALNPHGQTLQRSALNPHGRTLRRSALNPCGQTLRRNLPAIMTWVKAQKPGVNGVNIITSDFVDLVDFANTVIRLNNLLLPDRAVREGWGGVGGTLRRTPHLLRRCKVLLIPDVGVTHPGFILPRLWGGLDQQLCGSAVKPQPWDDCGSQPSLIGPRSLRQMSTRKGSCGGHLKEGLVKGSEASADGRTGSGLYTEREECPAPPLTPPGPAQTASHRHRANNAKHTMSPCDDVSLVLGGVGSGARRHQWVGFASINWTFRTQKPVNAAGIPTHSEAAQQGN</sequence>
<feature type="region of interest" description="Disordered" evidence="1">
    <location>
        <begin position="474"/>
        <end position="524"/>
    </location>
</feature>
<dbReference type="InterPro" id="IPR017946">
    <property type="entry name" value="PLC-like_Pdiesterase_TIM-brl"/>
</dbReference>
<dbReference type="Proteomes" id="UP000824540">
    <property type="component" value="Unassembled WGS sequence"/>
</dbReference>
<evidence type="ECO:0000259" key="2">
    <source>
        <dbReference type="SMART" id="SM00148"/>
    </source>
</evidence>
<dbReference type="InterPro" id="IPR042158">
    <property type="entry name" value="PLCXD1/2/3"/>
</dbReference>
<organism evidence="3 4">
    <name type="scientific">Albula glossodonta</name>
    <name type="common">roundjaw bonefish</name>
    <dbReference type="NCBI Taxonomy" id="121402"/>
    <lineage>
        <taxon>Eukaryota</taxon>
        <taxon>Metazoa</taxon>
        <taxon>Chordata</taxon>
        <taxon>Craniata</taxon>
        <taxon>Vertebrata</taxon>
        <taxon>Euteleostomi</taxon>
        <taxon>Actinopterygii</taxon>
        <taxon>Neopterygii</taxon>
        <taxon>Teleostei</taxon>
        <taxon>Albuliformes</taxon>
        <taxon>Albulidae</taxon>
        <taxon>Albula</taxon>
    </lineage>
</organism>
<comment type="caution">
    <text evidence="3">The sequence shown here is derived from an EMBL/GenBank/DDBJ whole genome shotgun (WGS) entry which is preliminary data.</text>
</comment>
<dbReference type="SMART" id="SM00148">
    <property type="entry name" value="PLCXc"/>
    <property type="match status" value="1"/>
</dbReference>
<reference evidence="3" key="1">
    <citation type="thesis" date="2021" institute="BYU ScholarsArchive" country="Provo, UT, USA">
        <title>Applications of and Algorithms for Genome Assembly and Genomic Analyses with an Emphasis on Marine Teleosts.</title>
        <authorList>
            <person name="Pickett B.D."/>
        </authorList>
    </citation>
    <scope>NUCLEOTIDE SEQUENCE</scope>
    <source>
        <strain evidence="3">HI-2016</strain>
    </source>
</reference>
<dbReference type="Gene3D" id="3.20.20.190">
    <property type="entry name" value="Phosphatidylinositol (PI) phosphodiesterase"/>
    <property type="match status" value="1"/>
</dbReference>